<organism evidence="1 2">
    <name type="scientific">Caenorhabditis briggsae</name>
    <dbReference type="NCBI Taxonomy" id="6238"/>
    <lineage>
        <taxon>Eukaryota</taxon>
        <taxon>Metazoa</taxon>
        <taxon>Ecdysozoa</taxon>
        <taxon>Nematoda</taxon>
        <taxon>Chromadorea</taxon>
        <taxon>Rhabditida</taxon>
        <taxon>Rhabditina</taxon>
        <taxon>Rhabditomorpha</taxon>
        <taxon>Rhabditoidea</taxon>
        <taxon>Rhabditidae</taxon>
        <taxon>Peloderinae</taxon>
        <taxon>Caenorhabditis</taxon>
    </lineage>
</organism>
<dbReference type="EMBL" id="HE601482">
    <property type="protein sequence ID" value="CAR99541.1"/>
    <property type="molecule type" value="Genomic_DNA"/>
</dbReference>
<evidence type="ECO:0000313" key="2">
    <source>
        <dbReference type="Proteomes" id="UP000008549"/>
    </source>
</evidence>
<dbReference type="Proteomes" id="UP000008549">
    <property type="component" value="Unassembled WGS sequence"/>
</dbReference>
<dbReference type="AlphaFoldDB" id="B6II11"/>
<dbReference type="GeneID" id="68919223"/>
<keyword evidence="2" id="KW-1185">Reference proteome</keyword>
<dbReference type="CTD" id="68919223"/>
<proteinExistence type="predicted"/>
<dbReference type="RefSeq" id="XP_045099104.1">
    <property type="nucleotide sequence ID" value="XM_045239908.1"/>
</dbReference>
<gene>
    <name evidence="1" type="ORF">CBG27774</name>
    <name evidence="1" type="ORF">CBG_27774</name>
</gene>
<reference evidence="1 2" key="2">
    <citation type="journal article" date="2011" name="PLoS Genet.">
        <title>Caenorhabditis briggsae recombinant inbred line genotypes reveal inter-strain incompatibility and the evolution of recombination.</title>
        <authorList>
            <person name="Ross J.A."/>
            <person name="Koboldt D.C."/>
            <person name="Staisch J.E."/>
            <person name="Chamberlin H.M."/>
            <person name="Gupta B.P."/>
            <person name="Miller R.D."/>
            <person name="Baird S.E."/>
            <person name="Haag E.S."/>
        </authorList>
    </citation>
    <scope>NUCLEOTIDE SEQUENCE [LARGE SCALE GENOMIC DNA]</scope>
    <source>
        <strain evidence="1 2">AF16</strain>
    </source>
</reference>
<dbReference type="HOGENOM" id="CLU_2673343_0_0_1"/>
<evidence type="ECO:0000313" key="1">
    <source>
        <dbReference type="EMBL" id="CAR99541.1"/>
    </source>
</evidence>
<dbReference type="KEGG" id="cbr:CBG_27774"/>
<reference evidence="1 2" key="1">
    <citation type="journal article" date="2003" name="PLoS Biol.">
        <title>The genome sequence of Caenorhabditis briggsae: a platform for comparative genomics.</title>
        <authorList>
            <person name="Stein L.D."/>
            <person name="Bao Z."/>
            <person name="Blasiar D."/>
            <person name="Blumenthal T."/>
            <person name="Brent M.R."/>
            <person name="Chen N."/>
            <person name="Chinwalla A."/>
            <person name="Clarke L."/>
            <person name="Clee C."/>
            <person name="Coghlan A."/>
            <person name="Coulson A."/>
            <person name="D'Eustachio P."/>
            <person name="Fitch D.H."/>
            <person name="Fulton L.A."/>
            <person name="Fulton R.E."/>
            <person name="Griffiths-Jones S."/>
            <person name="Harris T.W."/>
            <person name="Hillier L.W."/>
            <person name="Kamath R."/>
            <person name="Kuwabara P.E."/>
            <person name="Mardis E.R."/>
            <person name="Marra M.A."/>
            <person name="Miner T.L."/>
            <person name="Minx P."/>
            <person name="Mullikin J.C."/>
            <person name="Plumb R.W."/>
            <person name="Rogers J."/>
            <person name="Schein J.E."/>
            <person name="Sohrmann M."/>
            <person name="Spieth J."/>
            <person name="Stajich J.E."/>
            <person name="Wei C."/>
            <person name="Willey D."/>
            <person name="Wilson R.K."/>
            <person name="Durbin R."/>
            <person name="Waterston R.H."/>
        </authorList>
    </citation>
    <scope>NUCLEOTIDE SEQUENCE [LARGE SCALE GENOMIC DNA]</scope>
    <source>
        <strain evidence="1 2">AF16</strain>
    </source>
</reference>
<protein>
    <submittedName>
        <fullName evidence="1">Protein CBG27774</fullName>
    </submittedName>
</protein>
<sequence>MAVVDESIFMMDYGRDSWVYDECNTRHYLSQSIRKHMAARRVVHLDENKCIYVDRAHEQNERKERVNQRSLNTSN</sequence>
<accession>B6II11</accession>
<name>B6II11_CAEBR</name>
<dbReference type="InParanoid" id="B6II11"/>